<dbReference type="InParanoid" id="M1DTT1"/>
<evidence type="ECO:0000256" key="1">
    <source>
        <dbReference type="SAM" id="MobiDB-lite"/>
    </source>
</evidence>
<proteinExistence type="predicted"/>
<name>M1DTT1_SOLTU</name>
<dbReference type="EnsemblPlants" id="PGSC0003DMT400094274">
    <property type="protein sequence ID" value="PGSC0003DMT400094274"/>
    <property type="gene ID" value="PGSC0003DMG400043845"/>
</dbReference>
<organism evidence="2 3">
    <name type="scientific">Solanum tuberosum</name>
    <name type="common">Potato</name>
    <dbReference type="NCBI Taxonomy" id="4113"/>
    <lineage>
        <taxon>Eukaryota</taxon>
        <taxon>Viridiplantae</taxon>
        <taxon>Streptophyta</taxon>
        <taxon>Embryophyta</taxon>
        <taxon>Tracheophyta</taxon>
        <taxon>Spermatophyta</taxon>
        <taxon>Magnoliopsida</taxon>
        <taxon>eudicotyledons</taxon>
        <taxon>Gunneridae</taxon>
        <taxon>Pentapetalae</taxon>
        <taxon>asterids</taxon>
        <taxon>lamiids</taxon>
        <taxon>Solanales</taxon>
        <taxon>Solanaceae</taxon>
        <taxon>Solanoideae</taxon>
        <taxon>Solaneae</taxon>
        <taxon>Solanum</taxon>
    </lineage>
</organism>
<reference evidence="3" key="1">
    <citation type="journal article" date="2011" name="Nature">
        <title>Genome sequence and analysis of the tuber crop potato.</title>
        <authorList>
            <consortium name="The Potato Genome Sequencing Consortium"/>
        </authorList>
    </citation>
    <scope>NUCLEOTIDE SEQUENCE [LARGE SCALE GENOMIC DNA]</scope>
    <source>
        <strain evidence="3">cv. DM1-3 516 R44</strain>
    </source>
</reference>
<protein>
    <submittedName>
        <fullName evidence="2">Integrase core domain containing protein</fullName>
    </submittedName>
</protein>
<accession>M1DTT1</accession>
<evidence type="ECO:0000313" key="3">
    <source>
        <dbReference type="Proteomes" id="UP000011115"/>
    </source>
</evidence>
<dbReference type="PaxDb" id="4113-PGSC0003DMT400094274"/>
<keyword evidence="3" id="KW-1185">Reference proteome</keyword>
<dbReference type="Gramene" id="PGSC0003DMT400094274">
    <property type="protein sequence ID" value="PGSC0003DMT400094274"/>
    <property type="gene ID" value="PGSC0003DMG400043845"/>
</dbReference>
<sequence>MAQMRKKLGLVMKHVSGGAEKTGDFRANPQRSNLDNWLQGRNYGNYNRDNNYNRNNYGNRNERVGPYVPPTNQESGNREAGSPILVNFRKVNFTLGLGERRKEEKVEDRSRFVQDSSRLACGFRRE</sequence>
<reference evidence="2" key="2">
    <citation type="submission" date="2015-06" db="UniProtKB">
        <authorList>
            <consortium name="EnsemblPlants"/>
        </authorList>
    </citation>
    <scope>IDENTIFICATION</scope>
    <source>
        <strain evidence="2">DM1-3 516 R44</strain>
    </source>
</reference>
<feature type="compositionally biased region" description="Low complexity" evidence="1">
    <location>
        <begin position="40"/>
        <end position="59"/>
    </location>
</feature>
<dbReference type="AlphaFoldDB" id="M1DTT1"/>
<dbReference type="Proteomes" id="UP000011115">
    <property type="component" value="Unassembled WGS sequence"/>
</dbReference>
<dbReference type="HOGENOM" id="CLU_1985552_0_0_1"/>
<feature type="region of interest" description="Disordered" evidence="1">
    <location>
        <begin position="19"/>
        <end position="81"/>
    </location>
</feature>
<evidence type="ECO:0000313" key="2">
    <source>
        <dbReference type="EnsemblPlants" id="PGSC0003DMT400094274"/>
    </source>
</evidence>